<dbReference type="Pfam" id="PF17963">
    <property type="entry name" value="Big_9"/>
    <property type="match status" value="7"/>
</dbReference>
<protein>
    <submittedName>
        <fullName evidence="3">Calcium-binding lectin RapA2</fullName>
    </submittedName>
</protein>
<dbReference type="Pfam" id="PF05345">
    <property type="entry name" value="He_PIG"/>
    <property type="match status" value="6"/>
</dbReference>
<dbReference type="InterPro" id="IPR006644">
    <property type="entry name" value="Cadg"/>
</dbReference>
<name>A0A5S9NNY3_9GAMM</name>
<dbReference type="EMBL" id="CACSIK010000001">
    <property type="protein sequence ID" value="CAA0092098.1"/>
    <property type="molecule type" value="Genomic_DNA"/>
</dbReference>
<feature type="domain" description="Cadherin" evidence="2">
    <location>
        <begin position="2890"/>
        <end position="2986"/>
    </location>
</feature>
<dbReference type="Pfam" id="PF17803">
    <property type="entry name" value="Cadherin_4"/>
    <property type="match status" value="6"/>
</dbReference>
<feature type="region of interest" description="Disordered" evidence="1">
    <location>
        <begin position="72"/>
        <end position="96"/>
    </location>
</feature>
<feature type="region of interest" description="Disordered" evidence="1">
    <location>
        <begin position="149"/>
        <end position="169"/>
    </location>
</feature>
<dbReference type="OrthoDB" id="9805100at2"/>
<dbReference type="NCBIfam" id="TIGR01965">
    <property type="entry name" value="VCBS_repeat"/>
    <property type="match status" value="14"/>
</dbReference>
<dbReference type="SUPFAM" id="SSF49313">
    <property type="entry name" value="Cadherin-like"/>
    <property type="match status" value="6"/>
</dbReference>
<feature type="domain" description="Cadherin" evidence="2">
    <location>
        <begin position="3227"/>
        <end position="3321"/>
    </location>
</feature>
<accession>A0A5S9NNY3</accession>
<sequence length="7548" mass="767243">MNILFTVVSLVGQAWAIAANGTRRELSVGDVLHGDETLIVAPGAQIAIDFGDNRIISFIGEQETSLTNVPSVDDVTQSITPPAYQSSSLTDDKPDTPSSQVLMQEGYRFVQLVRIFEILESDGLTALTVARIQEIIRPLDLSLPTNFNDQTELRDYRPGEQREDQSPRYPGLNVELRGAGSDGIYSDAEIGPDGTVTAVVSFDTQAQAGDVVLIKDSDGNVVLERVITGADLANGISVEVPVVAGQSSVGVDVIVTTGAGYVGFDRDSRNIDNDVPGVEVKLQGDGPDGVYNVAEIGPDNTVSAQITLDDQTQVGDILRVVDGNNVVVLERSVTQSDIENGVIVQIPVAVGQTNVSVTAEIIDATGNASTSSDSKQVDNLAPELIAIADRSDADSDLINLNLADFFSDANTLTYVASGLPSGLTLDSATGQISGVIDSSASQAGEGGVYNITVTATDAAGTTATQTFTWTVTNPSPTAIADLGTTDVDSVLTVDADGILANDLDPDGDALAVGEVAGATGNLGTPIAGVGSGVGNGAFIINADGSYSFDPNGEFDYLGAGESETSTISYAVSDGEGGTSTSSITVTITGANDAPVAVNDANIFDEDTTAVGNVLSNDSDVDSGTILTVTAFTVNGANYPVLAGTPGTAVIAGVGTLVMASDGSYSFSPAADYDGAIPVATYTVSDGTLTDTGTLTLSITPVNDAVSLNGLVDGAVLGTDGMVTEADLAVGSNPAGTGETLLGSFNVSAPDGISSLSVGGLVFTLAQLADANATPLVITTDHGVLTITGFTDNAATRLGSAAIDYSYTLSGPVDHSGGAVSDAIALLLTDSDGDTQAGNLAIEIVDDMPVAVSDIDEVINIAGNPSSVATGNVVTGVDVVAGDANSSDGIADTLGADVAPSPVTGVGTGALAPIAGNVGQPLVGDYGTLTLNADGSYSYTPDYENPTVKGLAANEPLLDTFSYVVTDSDGSSSTTSLAITIVGTPAILGLGDGDVAGSDGSVLESNLAGGTSESGTGEVLVGSFLVITPKGLATLSVTGLGGQQDFTNTDLESASENTPLSITTGHGVLLITGYDAGTGEVSYEYTLGERTDGDAFDSVSIEVRDTLGDGGAGDLNIAIIDDAPILIADTASITEDVTPSTVMGNVLSNDNLGADAAPVTGVSFNGNNGTLGSALAGQYGELTLNADGSYSYKLNNASASVNGLAENESLTDTFSYVVTDADGSEQTTSLTITVNGANDAPMQLGSIADQSGADAQTITSIDTSTAFTDTDLTNTLSYSASDLPAGLTIDSSTGVISGTIDPSASQGGAGGVYSVVVTATDDAGATVTQSFDWTVSNPAPTALADTGSTSENAVQLVVNAANGVLSNDSDPDDDTLTVSEVNGVSGNVATVVTGSHGGSFILNADGSYVFDDNGDFEALAVGEPATTQVSYTVTDSEGGTATVTLTITVTGANDGPTAVADTESTDENTTLTVAADGVLSNDTDPDVSDTLSVIEVAGDAASLATAIAGNGSGTGNGLFTVNGDGSYSFNPNGEFDYLAVGESETSTIEYTVSDGNGGTDTASITVTINGANDAPTAVGVIAGQAHDDTDVVSLATSDAFADTDLNDALTYSATDLPPGLSIDPSTGIISGVIDSSASQGGVNGVYSIVITATDDAGSTATQSFDWTVNNPAPMATADSNGTLENDAQLTIAAANGVLSNDIDLDGDALAVVEINGDSNNVGALVAGTNGGLFVINTDGSYSFNDNGEFESLADGEIIDTVVSYTITDNEGGTDTATLTVTITGTNDDPIAVVDTGETSEDTTLNVVPADGVLGNDTDPDSSDNLVVSEVSGAASNLETEMAGTGSGVGNGVFIVNEDGSYSFNPNGEFNYLAVGESETSTINYTVSDGKGGSSTNSITVTINGSNDGPVAIADKQIFDEDSIATGNVLSNDSDVDAGTVLRVTEFTIEGASYPVTTVGAGTAVLTGIGILSIESNGDYTFTPVADYDGAIPVATYTVSDGTLTDTGTLTLDITPINDPLNLSGLDNGSTVGTDGSVTEADLVLGSSPAGTGETLTGSFNLSAPDGISSLTIGGMFFTLAELADANANPLVVNTDHGVLTINGFTDNSATRLGSAEIDYSYTLAGPVDHSAGSVIDAITLLLADSDGDSQSSSLAIEIVDDMPVAVSDIDEAINVAGNPSSVATGNVVTGIDVPASDANSSDGQADTIGADMTGSPVTGVVAGVNTPVATNVGLPLLGAYGTLVVKDDGSYRYTPDYENPTVKGLGPNEPITDTFTYELTDGDGSTSTATLMINIVGTPAILGLGDGDVAGSDGSVFESNLPGGTSEGGQGEILTGDFVVITPEGLATLSVTGVNGKQNFSVNDLQGASVDSPLTVSTEHGSFLITGFDTGTGEVSYEYTLGERTDGVAFDGVTIEVRDTLGDGGTRDLKIAIVDDAPELVADTAMITEDDIPSTVTGSVLDNDNIGADTEANPVTGVSFNGISGTLGSALAGQYGEFTLNADGSYSYELNNANLSVDGLAKGETLTEFFSYEVEDADGSLQTSSITITITGSNDVPVVIGAIANQSSVDAAVIHVGTAGYFDDVDTGDSLTYSASGLPAGLSIDESTGVISGTIDRSASQAGTNGVYSVVVTVTDEHLATVDQVFTWTVSNPPPNADNDTGATNEDTSLSVEAAGGVLNNDSDPDGDLLTVNAVNGVSSDVGVPVAGTDGGLFTIGVHGDYVFNPNGEFDGLAAGETLDTSVVYSVIDSEGGLDTATLIVTITGSNDAPTAVGSIADQAADDADVVSLATSGAFTDTDLSDTLTYSATGLPAGLTIDANTGVISGTIDKAASQGGTAGVYSVVVTASDGTSTVDQSFEWAVSNPAPVADADTGETDENAAQLVVDAANGVLSNDSDADGDALAVTTVSNGTDTVNATEPLAGSNGGLFTLAADGSYTFADNGDFESLAVGETDTTSVTYTVSDGEGGTDTATLTITVNGSNDAPTAVGAIADQTDDDADTIAAIDTSTAFSDADLSDTLTYSATGLPAGLTIDPSTGVISGTIDPSASQGGTAGSYSVVVTATDDAGATATQSFDWAVTNPAPIATADANDIDENAAQLVVNAANGVLSNDSDADGDTLTVSAVNGVAGDVSATVSGTNGGSFILNPDGGYVFNDNGDFESLAVGQTTTTQVTYTVSDGEGGTDTATLTITVTGTNDAPTAVADTGATDEDTVLNVVLADGVLSNDTDPDTNDTLVVSEVAGDAANLATAIAGNGSGTGNGEFTVNADGSYSFNPNGEFDYLAAGETETSTINYTVSDGQGGTDTASITVTITGSNDAPTAADDLSITSQNTAITFDVRGNDTDLDTTDVLRVTHINGDVISSGGHVVLAGQGTVTLNANGTLTFEPEAGFMGEVQIPYTVSDDNNLGNSTDTATWTVNVIGVDIIDDASLADANTGENVLSSLDDRTDVTINGQIPAGGALTNVIISSSGGGMGLALNVANITINGDGSFSSSADLSSLPDGTLTVTMWASDANNQSTSTIDTILQDTVTTVTADSLTVNDDDNTASLTGTGEPGASIAITVDGAVVPIATVVVDGNGDWSYDFGNDLSGNESVSVVATDTYGNTANDGRDVPKLAIADMNGGVDGHITVNEAGLDVVGSDAAANSESASGTFTITLNDALDEVQVAGTTISAAALNAATSGAPIVVNTPNGTMTISDYNTGTGVVSYSYELTGPVTHDNAAGNNSFDEALEIRVSDVEGDVRIGTLHVNIVDDIPTVGASEAGVVLAEGGITVGTGSGDENLLANDIQGADGARVHTVTYNNASGVETTTAAIADGGNTGALTTQYGSLTVHSDGSWLYTSAATSTTTTSVDHSTNGLSEQDNFSYNIIDADGDISATSATQEIEVTDTGPVIGAPGDSGVDEANLPTGSDPAPLDLIASGSLAVTKAADSIDTTFTAATKTALEGQLLKSGGVDVEYVLSDAHTLIAYSGAGRTEADKVFTVEINNPTASTVSYTFTLQGTLDHVAAAVDLDFGFTVTDSDGDSDTDAFTVTVTDDVPTAVNDTATVAEGSYAAVTGNVIDTGAGEDTEGADGSTITNINFGGTDVIPPANNSTTTINGAYGVLTIQADGTYSYQRDAGTAGGVNDVFTYTLEDADGDTDTSTLTVSITDAGVVISDVTPQASGGDVTVLESKLGDGTAVGSGSTTANGTFTITSPDGVQELSLTHDGSTYNIALNNVTQGPLPTITTALGNTLAITAYNENTGEVSYTYTLVDAETHTSGSGRNDLFENFTINLKDMDNDTSTDTLSVAIVDDIPVITQTGAALPLFTVDESTLGTDPAVTLSGLFSVEYGADGAALADATLYSLDANPVSGLVDTATDASVVFAVNGDGTIITGTAGGNTVLTISINSVTGEVTVDQQRAVKHLDAGDPNDNTSIINTAVSIIATATDGDGDEVTSTIAIGNRFTFFDDGPSITTATSGPAGLATITTTDSDLPGSSTANQNFAGAFSVDTSNYGADGNAGTVWGYALGLDDSVSDLKSNEEDITLSQSGDTITGTADGNTVFTITVNSATGVVTLTQFLPIDHTTDQTDLADFSGDTQSLLASLITLTGTATITDGDGDTAADSETINIGDKFIFEDDGPIIDAPDDATVNEANLLTGTVPNNGALTQTGSLDISLSGDGVDTQFAADSEADFLALGLTSNNVALSYSLSGDGHTLTAVAGAVTVFTATITNPTAAIAGYSYVLSAPIDHIGGNDLEIVLPFDVVVTDGDGDTATGSFDVTVTDDVPTAVAQTAVNVSEGTETVGSASGGVNLITGGTADAQGADGAEVHQIEYLDDLGVVAMATLNGVTTGVLNTKYGQLTVNPDGTWSYTSDAVIDHTGGVAESDQFRYNLIDGDGDISNWAAQPLNVTDTTPMAADDTSVTTTEGAALLSGNLIGNDTASADGTPTIYDFTYTDAAGDTQTFEFLPLVLTQAVTTPTGVLTVNSDGDWNFVPNDSYEHDATGSSDEGSFGYRLIDDDGSISNTSTQPIVITDTDPTLDNTVTIAIDEANNNSQGSAGAVIDNEVTELLNISKTQDDISDVVFNAATITQLESQNLSSGDTDLSYAISNSGHTLTASAGGDDVFVLQLNNATTDVSGATQSMTMTLNQPLDHANAGGTNNLAITVGYAVSDIDSTVSSSLTLNVTDDIPMVLVNDTPVTVVEGGTAVGSANTGANLLTNDTLGADGGLVHDISYTNRDGDAQANVGVPAAGLTVETQYGELTVNQDGSWTYEPIDSADHIIATNDTSLNDDFSYRVTDNDGDIVGTATQVITVTDTVPEFNDATITAAAVDEANLALGSDPDAPALTVTGDLPITVGKDTFDVTFDTEMPTTLAGLDLESAGVDVEYVLSDDDHTLTAYRGAGRAEADKVFTVVINDSTDADAGYTFILQNVIDEAVDYDFTFDVVVTDSDGDTDTASFDVTVADDTSAATIAKTIDEDSAGTTFNTSADATPENTKIFDSNDVELVATVTNGDGSKEYDVDYGTVTVNADGTITYVPNEHYSGENVFSFQTLTEAVTEVTITVNPIADAPTLEVDEASVETLEDTAVALGLNAPVVVDDTDANGVEAGDNPELLGAITLTGIPDGAILSAAQLDGTGAISYSANGGAIKVYISDGTHIDGAETGADITLTTEQFEALQVLPPEHDHTNFTVTTSVTSYEVNDSDEPLDLNAGAITSTDVLVYVQAVTDDAQLLFNDAVAGTVDNVNTVTYNGADTVAGVTIKEDTSFILNDILTSSFEDLDGSEVRSITIENTTGHTIMVNGTALANGDDRTINDKNGNAGQTGDINSFANITIGAAENFSGDLNGINITLNAQDKDSDGFNVGNEGNNVDGVAEANTANNSVTLNLHVTPVAGDVALEAGDITTPEDTSVAFLQNVAVIDTGMSTGTEVITKVIFDVPTDWVMNDSAVANGAAWTTDLTGNTYTIEFTAGTEAEREAVLDGFTITPAPHSSTDEDIDVTVTTQDSQTVNGVLVDSPEVDTLLTINVEVTAVAEQLVIDTDGDTVADITINADHDYVTPGEEDTWFDLSSVDDGVLPLDGWSNQDDENNAAPGSEQTFAVFTPTLISGDGSQANANGSQFRYSTDGGTTWVTQTFNGTAIEVPVSYLDTLQFKAANNFAGIFNIAVQAHTIDTDPDTGIISEWTGGSATLSSVTINPVADDVTLAVAGRARGTEDTDIALNIRPISSDSSETFNITLSDIPAGAILTYGGVVLDSSSGSVTITEFNRSTSLTIRPPEHSYEDFTLDVSAVSVDEFGGVSSISPAQGQAIQVVVRGDADIASLTTDNPVFTEASADAAVLYDDYGSVALSQVITNAALTDTDGSEVLTLSISGLDAQFFVDGATFIGGTGSGRTWLLTTDQLDDAKVLLPLNYSGTVTASVVAITTENDGDAQSSAAVPLSFTVTPSPEATINNTTDDLDEDTLGKVNFSLIQQNNDTDEFVSSIWIKVDDLDADAGQYTLYLGADGTTTLAAAVGQPGVVLEDGWYKLTDAAMDNVYAKGTSNINGSFDFGVSYEITDPSSDGTLVAVGQHTLATHSLVIGAVTDSATLVINSIVAIENGDKATIVGDDVEVSGNTKLEVNLTLTKDQDPNANNERDYDGSEQVTQVIIDGVPAGVTIENADYIGNFPNTHNPDAPNSGRWLLKVVDPVDDNLLGSVNFDLVYDFSGTADKLADLTDLELFVRVVTEDGNNNSEHEASDSWTLTTTPVFDDTNAQLDLAAGITTWEDDASFTATEDTSFTLNQALNGTITGSSDFSVTITGFPAGTQVSGMELTIVDGIETWTASGSGDDAALQVLLNNIQITLPDEWNNNTHAGVMEFQSTLTTYAPSGDRNSDTVLVNQPVTPVTDPAVLTISNNGGSVEDRPNVVGEDDSVTFTVAITNSEDGTFSQVVNDNLYVQLTETGMSGGTLSYSGAELTLQAVTGVDGVPDGDYYIVNPVAVGDSPQLIYQPSEHKAGTVKLSTWLQTQEVGAAESKSSTTELAETHSDTVEVFPLNDGFDITAEDVSGDEDTLIKLDISGTGLVDTDGSESVVAVLLSGLPDGFLVYTSSNSDGTGAVLANNAGSSGWSIPTIAGELPPYIAVLPPINWSGSVAGVTLTALSGEESLQYVETSQDTFDIAVEAVADGLTINPTNSFGLEGEINDINLNVSVSDDDGSEAITLILAGLGEYASFYDNGSLITGVSYDAADGGTYTLSNLTEAQLDTLGFIQTDGVRTVQVTVTTEDGGHISAAETGSFVSNISAVQATGGNDLFLYDGNAINGLAGEDTIQLRFGEDLDFDGDADNKLTNIETINLGDTDYDHSISNLSLADIQAMTDEDNVLIIDGGAGDTVELLKDNDPLTSGWVLDDTTDPDYDIYTLTDLTDPAKVTTVKIGNGINTSVTEYEPTTGDDTFVYDGSGVNGLAGEDTIQLRFGENLSGGDLADDLSNIEILDLSVTGANEITSLSLQDVLDMTDAGNVLRILGDGDDQVELSGIDLDPATSNWTFDAGQSDASYNVYTSFDGSDTATIEIQTGVIIE</sequence>
<keyword evidence="3" id="KW-0430">Lectin</keyword>
<evidence type="ECO:0000313" key="3">
    <source>
        <dbReference type="EMBL" id="CAA0092098.1"/>
    </source>
</evidence>
<evidence type="ECO:0000313" key="4">
    <source>
        <dbReference type="Proteomes" id="UP000435877"/>
    </source>
</evidence>
<dbReference type="Pfam" id="PF17936">
    <property type="entry name" value="Big_6"/>
    <property type="match status" value="1"/>
</dbReference>
<dbReference type="GO" id="GO:0007156">
    <property type="term" value="P:homophilic cell adhesion via plasma membrane adhesion molecules"/>
    <property type="evidence" value="ECO:0007669"/>
    <property type="project" value="InterPro"/>
</dbReference>
<dbReference type="InterPro" id="IPR010221">
    <property type="entry name" value="VCBS_dom"/>
</dbReference>
<feature type="domain" description="Cadherin" evidence="2">
    <location>
        <begin position="1482"/>
        <end position="1576"/>
    </location>
</feature>
<dbReference type="InterPro" id="IPR015919">
    <property type="entry name" value="Cadherin-like_sf"/>
</dbReference>
<dbReference type="InterPro" id="IPR040853">
    <property type="entry name" value="RapA2_cadherin-like"/>
</dbReference>
<dbReference type="InterPro" id="IPR002126">
    <property type="entry name" value="Cadherin-like_dom"/>
</dbReference>
<dbReference type="Pfam" id="PF19116">
    <property type="entry name" value="DUF5801"/>
    <property type="match status" value="2"/>
</dbReference>
<gene>
    <name evidence="3" type="primary">rapA2</name>
    <name evidence="3" type="ORF">IHBHHGIJ_02247</name>
</gene>
<dbReference type="Gene3D" id="2.60.40.1200">
    <property type="match status" value="2"/>
</dbReference>
<dbReference type="Gene3D" id="2.60.40.10">
    <property type="entry name" value="Immunoglobulins"/>
    <property type="match status" value="9"/>
</dbReference>
<dbReference type="GO" id="GO:0005509">
    <property type="term" value="F:calcium ion binding"/>
    <property type="evidence" value="ECO:0007669"/>
    <property type="project" value="InterPro"/>
</dbReference>
<dbReference type="SMART" id="SM00736">
    <property type="entry name" value="CADG"/>
    <property type="match status" value="6"/>
</dbReference>
<dbReference type="NCBIfam" id="NF012211">
    <property type="entry name" value="tand_rpt_95"/>
    <property type="match status" value="11"/>
</dbReference>
<dbReference type="Proteomes" id="UP000435877">
    <property type="component" value="Unassembled WGS sequence"/>
</dbReference>
<dbReference type="GO" id="GO:0016020">
    <property type="term" value="C:membrane"/>
    <property type="evidence" value="ECO:0007669"/>
    <property type="project" value="InterPro"/>
</dbReference>
<dbReference type="GO" id="GO:0030246">
    <property type="term" value="F:carbohydrate binding"/>
    <property type="evidence" value="ECO:0007669"/>
    <property type="project" value="UniProtKB-KW"/>
</dbReference>
<dbReference type="InterPro" id="IPR043824">
    <property type="entry name" value="DUF5801"/>
</dbReference>
<dbReference type="RefSeq" id="WP_159268816.1">
    <property type="nucleotide sequence ID" value="NZ_CACSIK010000001.1"/>
</dbReference>
<reference evidence="3 4" key="1">
    <citation type="submission" date="2019-11" db="EMBL/GenBank/DDBJ databases">
        <authorList>
            <person name="Holert J."/>
        </authorList>
    </citation>
    <scope>NUCLEOTIDE SEQUENCE [LARGE SCALE GENOMIC DNA]</scope>
    <source>
        <strain evidence="3">SB11_1A</strain>
    </source>
</reference>
<keyword evidence="4" id="KW-1185">Reference proteome</keyword>
<dbReference type="InterPro" id="IPR013783">
    <property type="entry name" value="Ig-like_fold"/>
</dbReference>
<dbReference type="PROSITE" id="PS50268">
    <property type="entry name" value="CADHERIN_2"/>
    <property type="match status" value="3"/>
</dbReference>
<evidence type="ECO:0000256" key="1">
    <source>
        <dbReference type="SAM" id="MobiDB-lite"/>
    </source>
</evidence>
<feature type="compositionally biased region" description="Basic and acidic residues" evidence="1">
    <location>
        <begin position="151"/>
        <end position="166"/>
    </location>
</feature>
<feature type="compositionally biased region" description="Polar residues" evidence="1">
    <location>
        <begin position="72"/>
        <end position="89"/>
    </location>
</feature>
<proteinExistence type="predicted"/>
<organism evidence="3 4">
    <name type="scientific">Zhongshania aliphaticivorans</name>
    <dbReference type="NCBI Taxonomy" id="1470434"/>
    <lineage>
        <taxon>Bacteria</taxon>
        <taxon>Pseudomonadati</taxon>
        <taxon>Pseudomonadota</taxon>
        <taxon>Gammaproteobacteria</taxon>
        <taxon>Cellvibrionales</taxon>
        <taxon>Spongiibacteraceae</taxon>
        <taxon>Zhongshania</taxon>
    </lineage>
</organism>
<evidence type="ECO:0000259" key="2">
    <source>
        <dbReference type="PROSITE" id="PS50268"/>
    </source>
</evidence>
<dbReference type="Gene3D" id="2.60.40.2810">
    <property type="match status" value="1"/>
</dbReference>
<dbReference type="InterPro" id="IPR041498">
    <property type="entry name" value="Big_6"/>
</dbReference>